<dbReference type="InterPro" id="IPR003615">
    <property type="entry name" value="HNH_nuc"/>
</dbReference>
<sequence length="185" mass="21831">MQEYEIGTIKLGREIGYKGGTGRNKHIFAACVVCGKPRWVQLIGGGNRNQRCRGCVAREFQKTMRGSKNPNFKHAYIVNRSGYKMVRVYPEDPFYCMRTMNNYVLEHRIIMARHLNRALMSNEQVHHINNNKLDNSISNLEVVSPREHSKNHMICHDCPLKKELRLLRWEMKELREQLKFKLELF</sequence>
<dbReference type="EMBL" id="MT141458">
    <property type="protein sequence ID" value="QJA61961.1"/>
    <property type="molecule type" value="Genomic_DNA"/>
</dbReference>
<dbReference type="InterPro" id="IPR044925">
    <property type="entry name" value="His-Me_finger_sf"/>
</dbReference>
<accession>A0A6M3IY92</accession>
<protein>
    <submittedName>
        <fullName evidence="2">Putative homing endonuclease</fullName>
    </submittedName>
</protein>
<keyword evidence="2" id="KW-0255">Endonuclease</keyword>
<organism evidence="2">
    <name type="scientific">viral metagenome</name>
    <dbReference type="NCBI Taxonomy" id="1070528"/>
    <lineage>
        <taxon>unclassified sequences</taxon>
        <taxon>metagenomes</taxon>
        <taxon>organismal metagenomes</taxon>
    </lineage>
</organism>
<evidence type="ECO:0000313" key="2">
    <source>
        <dbReference type="EMBL" id="QJA61961.1"/>
    </source>
</evidence>
<gene>
    <name evidence="2" type="ORF">MM415B00849_0018</name>
</gene>
<dbReference type="SUPFAM" id="SSF54060">
    <property type="entry name" value="His-Me finger endonucleases"/>
    <property type="match status" value="1"/>
</dbReference>
<proteinExistence type="predicted"/>
<keyword evidence="2" id="KW-0378">Hydrolase</keyword>
<dbReference type="Gene3D" id="3.90.75.20">
    <property type="match status" value="1"/>
</dbReference>
<evidence type="ECO:0000259" key="1">
    <source>
        <dbReference type="Pfam" id="PF13392"/>
    </source>
</evidence>
<name>A0A6M3IY92_9ZZZZ</name>
<dbReference type="GO" id="GO:0004519">
    <property type="term" value="F:endonuclease activity"/>
    <property type="evidence" value="ECO:0007669"/>
    <property type="project" value="UniProtKB-KW"/>
</dbReference>
<reference evidence="2" key="1">
    <citation type="submission" date="2020-03" db="EMBL/GenBank/DDBJ databases">
        <title>The deep terrestrial virosphere.</title>
        <authorList>
            <person name="Holmfeldt K."/>
            <person name="Nilsson E."/>
            <person name="Simone D."/>
            <person name="Lopez-Fernandez M."/>
            <person name="Wu X."/>
            <person name="de Brujin I."/>
            <person name="Lundin D."/>
            <person name="Andersson A."/>
            <person name="Bertilsson S."/>
            <person name="Dopson M."/>
        </authorList>
    </citation>
    <scope>NUCLEOTIDE SEQUENCE</scope>
    <source>
        <strain evidence="2">MM415B00849</strain>
    </source>
</reference>
<feature type="domain" description="HNH nuclease" evidence="1">
    <location>
        <begin position="107"/>
        <end position="149"/>
    </location>
</feature>
<dbReference type="Pfam" id="PF13392">
    <property type="entry name" value="HNH_3"/>
    <property type="match status" value="1"/>
</dbReference>
<keyword evidence="2" id="KW-0540">Nuclease</keyword>
<dbReference type="AlphaFoldDB" id="A0A6M3IY92"/>